<dbReference type="PANTHER" id="PTHR33116:SF66">
    <property type="entry name" value="REVERSE TRANSCRIPTASE ZINC-BINDING DOMAIN-CONTAINING PROTEIN"/>
    <property type="match status" value="1"/>
</dbReference>
<dbReference type="PANTHER" id="PTHR33116">
    <property type="entry name" value="REVERSE TRANSCRIPTASE ZINC-BINDING DOMAIN-CONTAINING PROTEIN-RELATED-RELATED"/>
    <property type="match status" value="1"/>
</dbReference>
<keyword evidence="2" id="KW-1185">Reference proteome</keyword>
<reference evidence="1 2" key="1">
    <citation type="journal article" date="2021" name="bioRxiv">
        <title>Chromosome-scale and haplotype-resolved genome assembly of a tetraploid potato cultivar.</title>
        <authorList>
            <person name="Sun H."/>
            <person name="Jiao W.-B."/>
            <person name="Krause K."/>
            <person name="Campoy J.A."/>
            <person name="Goel M."/>
            <person name="Folz-Donahue K."/>
            <person name="Kukat C."/>
            <person name="Huettel B."/>
            <person name="Schneeberger K."/>
        </authorList>
    </citation>
    <scope>NUCLEOTIDE SEQUENCE [LARGE SCALE GENOMIC DNA]</scope>
    <source>
        <strain evidence="1">SolTubOtavaFocal</strain>
        <tissue evidence="1">Leaves</tissue>
    </source>
</reference>
<dbReference type="Proteomes" id="UP000826656">
    <property type="component" value="Unassembled WGS sequence"/>
</dbReference>
<comment type="caution">
    <text evidence="1">The sequence shown here is derived from an EMBL/GenBank/DDBJ whole genome shotgun (WGS) entry which is preliminary data.</text>
</comment>
<evidence type="ECO:0000313" key="1">
    <source>
        <dbReference type="EMBL" id="KAH0776477.1"/>
    </source>
</evidence>
<gene>
    <name evidence="1" type="ORF">KY290_007888</name>
</gene>
<evidence type="ECO:0000313" key="2">
    <source>
        <dbReference type="Proteomes" id="UP000826656"/>
    </source>
</evidence>
<dbReference type="EMBL" id="JAIVGD010000003">
    <property type="protein sequence ID" value="KAH0776477.1"/>
    <property type="molecule type" value="Genomic_DNA"/>
</dbReference>
<protein>
    <submittedName>
        <fullName evidence="1">Uncharacterized protein</fullName>
    </submittedName>
</protein>
<name>A0ABQ7W9K6_SOLTU</name>
<sequence length="123" mass="14200">MQELEFSQGRVQLIQSVLFSVQSFLWTGGTDTSKKALVAWDQLCKPQTAGGLNIVSIQEWNKAAICKLLWNLSKKKDKLWVQWVQMYYGKQGTMWNIQANQASWMVRKIPQTHKVLEAVGWNE</sequence>
<organism evidence="1 2">
    <name type="scientific">Solanum tuberosum</name>
    <name type="common">Potato</name>
    <dbReference type="NCBI Taxonomy" id="4113"/>
    <lineage>
        <taxon>Eukaryota</taxon>
        <taxon>Viridiplantae</taxon>
        <taxon>Streptophyta</taxon>
        <taxon>Embryophyta</taxon>
        <taxon>Tracheophyta</taxon>
        <taxon>Spermatophyta</taxon>
        <taxon>Magnoliopsida</taxon>
        <taxon>eudicotyledons</taxon>
        <taxon>Gunneridae</taxon>
        <taxon>Pentapetalae</taxon>
        <taxon>asterids</taxon>
        <taxon>lamiids</taxon>
        <taxon>Solanales</taxon>
        <taxon>Solanaceae</taxon>
        <taxon>Solanoideae</taxon>
        <taxon>Solaneae</taxon>
        <taxon>Solanum</taxon>
    </lineage>
</organism>
<accession>A0ABQ7W9K6</accession>
<proteinExistence type="predicted"/>